<keyword evidence="3" id="KW-1185">Reference proteome</keyword>
<sequence>MVREDVESSALRSVGYDRGGHVLEIEFVSSSVYQYSGVPGRIHRALMAAASHGRYFNQAIRGRYTYRRIT</sequence>
<evidence type="ECO:0000313" key="2">
    <source>
        <dbReference type="EMBL" id="TWE18378.1"/>
    </source>
</evidence>
<gene>
    <name evidence="2" type="ORF">FB465_3447</name>
</gene>
<evidence type="ECO:0000313" key="3">
    <source>
        <dbReference type="Proteomes" id="UP000318416"/>
    </source>
</evidence>
<name>A0A561ERY7_9ACTN</name>
<evidence type="ECO:0000259" key="1">
    <source>
        <dbReference type="Pfam" id="PF13619"/>
    </source>
</evidence>
<feature type="domain" description="KTSC" evidence="1">
    <location>
        <begin position="7"/>
        <end position="64"/>
    </location>
</feature>
<dbReference type="InterPro" id="IPR025309">
    <property type="entry name" value="KTSC_dom"/>
</dbReference>
<protein>
    <submittedName>
        <fullName evidence="2">KTSC domain-containing protein</fullName>
    </submittedName>
</protein>
<reference evidence="2 3" key="1">
    <citation type="submission" date="2019-06" db="EMBL/GenBank/DDBJ databases">
        <title>Sequencing the genomes of 1000 actinobacteria strains.</title>
        <authorList>
            <person name="Klenk H.-P."/>
        </authorList>
    </citation>
    <scope>NUCLEOTIDE SEQUENCE [LARGE SCALE GENOMIC DNA]</scope>
    <source>
        <strain evidence="2 3">DSM 41649</strain>
    </source>
</reference>
<organism evidence="2 3">
    <name type="scientific">Kitasatospora atroaurantiaca</name>
    <dbReference type="NCBI Taxonomy" id="285545"/>
    <lineage>
        <taxon>Bacteria</taxon>
        <taxon>Bacillati</taxon>
        <taxon>Actinomycetota</taxon>
        <taxon>Actinomycetes</taxon>
        <taxon>Kitasatosporales</taxon>
        <taxon>Streptomycetaceae</taxon>
        <taxon>Kitasatospora</taxon>
    </lineage>
</organism>
<accession>A0A561ERY7</accession>
<comment type="caution">
    <text evidence="2">The sequence shown here is derived from an EMBL/GenBank/DDBJ whole genome shotgun (WGS) entry which is preliminary data.</text>
</comment>
<dbReference type="RefSeq" id="WP_145791638.1">
    <property type="nucleotide sequence ID" value="NZ_BAAABR010000006.1"/>
</dbReference>
<dbReference type="OrthoDB" id="8450910at2"/>
<dbReference type="EMBL" id="VIVR01000001">
    <property type="protein sequence ID" value="TWE18378.1"/>
    <property type="molecule type" value="Genomic_DNA"/>
</dbReference>
<dbReference type="Proteomes" id="UP000318416">
    <property type="component" value="Unassembled WGS sequence"/>
</dbReference>
<dbReference type="AlphaFoldDB" id="A0A561ERY7"/>
<proteinExistence type="predicted"/>
<dbReference type="Pfam" id="PF13619">
    <property type="entry name" value="KTSC"/>
    <property type="match status" value="1"/>
</dbReference>